<evidence type="ECO:0000313" key="14">
    <source>
        <dbReference type="EMBL" id="MFH4975064.1"/>
    </source>
</evidence>
<accession>A0ABD6ECM0</accession>
<evidence type="ECO:0000313" key="15">
    <source>
        <dbReference type="Proteomes" id="UP001608902"/>
    </source>
</evidence>
<evidence type="ECO:0000256" key="6">
    <source>
        <dbReference type="ARBA" id="ARBA00022491"/>
    </source>
</evidence>
<comment type="caution">
    <text evidence="14">The sequence shown here is derived from an EMBL/GenBank/DDBJ whole genome shotgun (WGS) entry which is preliminary data.</text>
</comment>
<dbReference type="GO" id="GO:0005634">
    <property type="term" value="C:nucleus"/>
    <property type="evidence" value="ECO:0007669"/>
    <property type="project" value="UniProtKB-SubCell"/>
</dbReference>
<dbReference type="GO" id="GO:0003723">
    <property type="term" value="F:RNA binding"/>
    <property type="evidence" value="ECO:0007669"/>
    <property type="project" value="UniProtKB-UniRule"/>
</dbReference>
<proteinExistence type="inferred from homology"/>
<feature type="domain" description="RRM" evidence="13">
    <location>
        <begin position="150"/>
        <end position="220"/>
    </location>
</feature>
<dbReference type="AlphaFoldDB" id="A0ABD6ECM0"/>
<evidence type="ECO:0000256" key="7">
    <source>
        <dbReference type="ARBA" id="ARBA00022884"/>
    </source>
</evidence>
<feature type="region of interest" description="Disordered" evidence="12">
    <location>
        <begin position="95"/>
        <end position="121"/>
    </location>
</feature>
<evidence type="ECO:0000256" key="10">
    <source>
        <dbReference type="ARBA" id="ARBA00023242"/>
    </source>
</evidence>
<evidence type="ECO:0000259" key="13">
    <source>
        <dbReference type="PROSITE" id="PS50102"/>
    </source>
</evidence>
<dbReference type="Gene3D" id="3.30.70.330">
    <property type="match status" value="1"/>
</dbReference>
<comment type="subcellular location">
    <subcellularLocation>
        <location evidence="2">Chromosome</location>
    </subcellularLocation>
    <subcellularLocation>
        <location evidence="1">Nucleus</location>
    </subcellularLocation>
</comment>
<keyword evidence="10" id="KW-0539">Nucleus</keyword>
<protein>
    <recommendedName>
        <fullName evidence="4">Negative elongation factor E</fullName>
    </recommendedName>
</protein>
<keyword evidence="15" id="KW-1185">Reference proteome</keyword>
<dbReference type="PANTHER" id="PTHR17250">
    <property type="entry name" value="NEGATIVE ELONGATION FACTOR E"/>
    <property type="match status" value="1"/>
</dbReference>
<evidence type="ECO:0000256" key="2">
    <source>
        <dbReference type="ARBA" id="ARBA00004286"/>
    </source>
</evidence>
<evidence type="ECO:0000256" key="3">
    <source>
        <dbReference type="ARBA" id="ARBA00006120"/>
    </source>
</evidence>
<name>A0ABD6ECM0_9BILA</name>
<sequence>MKPSREYSICFPTTLSNEENALKAMFEKLKFVRKAILASTRGKTNSVTSDSSKMKPKNAKRSIQEAEEATEEVKRKVMSGAINLKKANEKNTFKRSKVLEKRRESEKLKLDSSDNSSGGEILSPTSVMFGSPMFSGSVESYDVPKPNRGPTIYVRGYDLVEDCLQKAFEPFGTITRLFVEERHKSAFITFSSTDQAEAAIKEMDGNMVNGITLRVSFARRQNQMGPSSRGTCRGTSTSTSGGGSHVWGTKERITRDENRLNSPQQPQPLMRIVAPAVQTAWSQAALGNKSKCEFAVTSARKRSDSRSIVSYNDDLFTDPPSSSQQ</sequence>
<evidence type="ECO:0000256" key="5">
    <source>
        <dbReference type="ARBA" id="ARBA00022454"/>
    </source>
</evidence>
<dbReference type="InterPro" id="IPR012677">
    <property type="entry name" value="Nucleotide-bd_a/b_plait_sf"/>
</dbReference>
<feature type="compositionally biased region" description="Basic and acidic residues" evidence="12">
    <location>
        <begin position="95"/>
        <end position="112"/>
    </location>
</feature>
<dbReference type="GO" id="GO:0005694">
    <property type="term" value="C:chromosome"/>
    <property type="evidence" value="ECO:0007669"/>
    <property type="project" value="UniProtKB-SubCell"/>
</dbReference>
<keyword evidence="5" id="KW-0158">Chromosome</keyword>
<dbReference type="SUPFAM" id="SSF54928">
    <property type="entry name" value="RNA-binding domain, RBD"/>
    <property type="match status" value="1"/>
</dbReference>
<feature type="region of interest" description="Disordered" evidence="12">
    <location>
        <begin position="222"/>
        <end position="247"/>
    </location>
</feature>
<comment type="similarity">
    <text evidence="3">Belongs to the RRM NELF-E family.</text>
</comment>
<evidence type="ECO:0000256" key="11">
    <source>
        <dbReference type="PROSITE-ProRule" id="PRU00176"/>
    </source>
</evidence>
<feature type="region of interest" description="Disordered" evidence="12">
    <location>
        <begin position="299"/>
        <end position="325"/>
    </location>
</feature>
<dbReference type="PANTHER" id="PTHR17250:SF0">
    <property type="entry name" value="NEGATIVE ELONGATION FACTOR E"/>
    <property type="match status" value="1"/>
</dbReference>
<dbReference type="InterPro" id="IPR033102">
    <property type="entry name" value="NELFE"/>
</dbReference>
<keyword evidence="9" id="KW-0804">Transcription</keyword>
<dbReference type="SMART" id="SM00360">
    <property type="entry name" value="RRM"/>
    <property type="match status" value="1"/>
</dbReference>
<feature type="region of interest" description="Disordered" evidence="12">
    <location>
        <begin position="42"/>
        <end position="68"/>
    </location>
</feature>
<evidence type="ECO:0000256" key="12">
    <source>
        <dbReference type="SAM" id="MobiDB-lite"/>
    </source>
</evidence>
<dbReference type="InterPro" id="IPR000504">
    <property type="entry name" value="RRM_dom"/>
</dbReference>
<dbReference type="Pfam" id="PF00076">
    <property type="entry name" value="RRM_1"/>
    <property type="match status" value="1"/>
</dbReference>
<dbReference type="Proteomes" id="UP001608902">
    <property type="component" value="Unassembled WGS sequence"/>
</dbReference>
<dbReference type="InterPro" id="IPR035979">
    <property type="entry name" value="RBD_domain_sf"/>
</dbReference>
<keyword evidence="6" id="KW-0678">Repressor</keyword>
<reference evidence="14 15" key="1">
    <citation type="submission" date="2024-08" db="EMBL/GenBank/DDBJ databases">
        <title>Gnathostoma spinigerum genome.</title>
        <authorList>
            <person name="Gonzalez-Bertolin B."/>
            <person name="Monzon S."/>
            <person name="Zaballos A."/>
            <person name="Jimenez P."/>
            <person name="Dekumyoy P."/>
            <person name="Varona S."/>
            <person name="Cuesta I."/>
            <person name="Sumanam S."/>
            <person name="Adisakwattana P."/>
            <person name="Gasser R.B."/>
            <person name="Hernandez-Gonzalez A."/>
            <person name="Young N.D."/>
            <person name="Perteguer M.J."/>
        </authorList>
    </citation>
    <scope>NUCLEOTIDE SEQUENCE [LARGE SCALE GENOMIC DNA]</scope>
    <source>
        <strain evidence="14">AL3</strain>
        <tissue evidence="14">Liver</tissue>
    </source>
</reference>
<feature type="compositionally biased region" description="Low complexity" evidence="12">
    <location>
        <begin position="225"/>
        <end position="239"/>
    </location>
</feature>
<evidence type="ECO:0000256" key="9">
    <source>
        <dbReference type="ARBA" id="ARBA00023163"/>
    </source>
</evidence>
<keyword evidence="8" id="KW-0805">Transcription regulation</keyword>
<gene>
    <name evidence="14" type="ORF">AB6A40_001773</name>
</gene>
<evidence type="ECO:0000256" key="1">
    <source>
        <dbReference type="ARBA" id="ARBA00004123"/>
    </source>
</evidence>
<organism evidence="14 15">
    <name type="scientific">Gnathostoma spinigerum</name>
    <dbReference type="NCBI Taxonomy" id="75299"/>
    <lineage>
        <taxon>Eukaryota</taxon>
        <taxon>Metazoa</taxon>
        <taxon>Ecdysozoa</taxon>
        <taxon>Nematoda</taxon>
        <taxon>Chromadorea</taxon>
        <taxon>Rhabditida</taxon>
        <taxon>Spirurina</taxon>
        <taxon>Gnathostomatomorpha</taxon>
        <taxon>Gnathostomatoidea</taxon>
        <taxon>Gnathostomatidae</taxon>
        <taxon>Gnathostoma</taxon>
    </lineage>
</organism>
<dbReference type="PROSITE" id="PS50102">
    <property type="entry name" value="RRM"/>
    <property type="match status" value="1"/>
</dbReference>
<keyword evidence="7 11" id="KW-0694">RNA-binding</keyword>
<feature type="compositionally biased region" description="Polar residues" evidence="12">
    <location>
        <begin position="42"/>
        <end position="51"/>
    </location>
</feature>
<evidence type="ECO:0000256" key="4">
    <source>
        <dbReference type="ARBA" id="ARBA00014464"/>
    </source>
</evidence>
<dbReference type="EMBL" id="JBGFUD010000699">
    <property type="protein sequence ID" value="MFH4975064.1"/>
    <property type="molecule type" value="Genomic_DNA"/>
</dbReference>
<evidence type="ECO:0000256" key="8">
    <source>
        <dbReference type="ARBA" id="ARBA00023015"/>
    </source>
</evidence>